<keyword evidence="3" id="KW-1185">Reference proteome</keyword>
<dbReference type="OrthoDB" id="5511137at2"/>
<organism evidence="2 3">
    <name type="scientific">Stigmatella aurantiaca (strain DW4/3-1)</name>
    <dbReference type="NCBI Taxonomy" id="378806"/>
    <lineage>
        <taxon>Bacteria</taxon>
        <taxon>Pseudomonadati</taxon>
        <taxon>Myxococcota</taxon>
        <taxon>Myxococcia</taxon>
        <taxon>Myxococcales</taxon>
        <taxon>Cystobacterineae</taxon>
        <taxon>Archangiaceae</taxon>
        <taxon>Stigmatella</taxon>
    </lineage>
</organism>
<dbReference type="InterPro" id="IPR025959">
    <property type="entry name" value="Winged_HTH_dom"/>
</dbReference>
<dbReference type="AlphaFoldDB" id="E3FFJ0"/>
<dbReference type="HOGENOM" id="CLU_056788_4_2_7"/>
<reference evidence="2 3" key="1">
    <citation type="journal article" date="2011" name="Mol. Biol. Evol.">
        <title>Comparative genomic analysis of fruiting body formation in Myxococcales.</title>
        <authorList>
            <person name="Huntley S."/>
            <person name="Hamann N."/>
            <person name="Wegener-Feldbrugge S."/>
            <person name="Treuner-Lange A."/>
            <person name="Kube M."/>
            <person name="Reinhardt R."/>
            <person name="Klages S."/>
            <person name="Muller R."/>
            <person name="Ronning C.M."/>
            <person name="Nierman W.C."/>
            <person name="Sogaard-Andersen L."/>
        </authorList>
    </citation>
    <scope>NUCLEOTIDE SEQUENCE [LARGE SCALE GENOMIC DNA]</scope>
    <source>
        <strain evidence="2 3">DW4/3-1</strain>
    </source>
</reference>
<dbReference type="STRING" id="378806.STAUR_4969"/>
<protein>
    <submittedName>
        <fullName evidence="2">Transposase</fullName>
    </submittedName>
</protein>
<proteinExistence type="predicted"/>
<dbReference type="SUPFAM" id="SSF46689">
    <property type="entry name" value="Homeodomain-like"/>
    <property type="match status" value="1"/>
</dbReference>
<dbReference type="Pfam" id="PF13592">
    <property type="entry name" value="HTH_33"/>
    <property type="match status" value="1"/>
</dbReference>
<evidence type="ECO:0000259" key="1">
    <source>
        <dbReference type="Pfam" id="PF13592"/>
    </source>
</evidence>
<evidence type="ECO:0000313" key="3">
    <source>
        <dbReference type="Proteomes" id="UP000001351"/>
    </source>
</evidence>
<sequence>MAWQPQRLSAGQKQERRFEAARVLRRGVPQACIARELSVTEAAVSKWAARLRSGGLRALHAHRHLGCPPRLTATQRQQVAATLRAGALAAGFPTERWTLRRIAHVIQRRYGVHYQPNDLGNPLHRLGFSPQRPLTYARERDEALVQAWLRHDWPRVKKGLAEAGQCLPSWTRQVIRFGPA</sequence>
<dbReference type="eggNOG" id="COG3415">
    <property type="taxonomic scope" value="Bacteria"/>
</dbReference>
<dbReference type="EMBL" id="CP002271">
    <property type="protein sequence ID" value="ADO72747.1"/>
    <property type="molecule type" value="Genomic_DNA"/>
</dbReference>
<dbReference type="KEGG" id="sur:STAUR_4969"/>
<dbReference type="InterPro" id="IPR009057">
    <property type="entry name" value="Homeodomain-like_sf"/>
</dbReference>
<accession>E3FFJ0</accession>
<name>E3FFJ0_STIAD</name>
<feature type="domain" description="Winged helix-turn helix" evidence="1">
    <location>
        <begin position="94"/>
        <end position="150"/>
    </location>
</feature>
<dbReference type="Proteomes" id="UP000001351">
    <property type="component" value="Chromosome"/>
</dbReference>
<gene>
    <name evidence="2" type="ordered locus">STAUR_4969</name>
</gene>
<dbReference type="RefSeq" id="WP_013376551.1">
    <property type="nucleotide sequence ID" value="NC_014623.1"/>
</dbReference>
<evidence type="ECO:0000313" key="2">
    <source>
        <dbReference type="EMBL" id="ADO72747.1"/>
    </source>
</evidence>